<dbReference type="PANTHER" id="PTHR47160:SF10">
    <property type="entry name" value="MULE TRANSPOSASE DOMAIN-CONTAINING PROTEIN"/>
    <property type="match status" value="1"/>
</dbReference>
<dbReference type="AlphaFoldDB" id="A0AAV0VPS2"/>
<dbReference type="Pfam" id="PF10551">
    <property type="entry name" value="MULE"/>
    <property type="match status" value="1"/>
</dbReference>
<dbReference type="InterPro" id="IPR013083">
    <property type="entry name" value="Znf_RING/FYVE/PHD"/>
</dbReference>
<dbReference type="InterPro" id="IPR001841">
    <property type="entry name" value="Znf_RING"/>
</dbReference>
<dbReference type="InterPro" id="IPR018289">
    <property type="entry name" value="MULE_transposase_dom"/>
</dbReference>
<dbReference type="SUPFAM" id="SSF57850">
    <property type="entry name" value="RING/U-box"/>
    <property type="match status" value="1"/>
</dbReference>
<dbReference type="SMART" id="SM00184">
    <property type="entry name" value="RING"/>
    <property type="match status" value="1"/>
</dbReference>
<evidence type="ECO:0000259" key="4">
    <source>
        <dbReference type="PROSITE" id="PS50089"/>
    </source>
</evidence>
<evidence type="ECO:0000256" key="2">
    <source>
        <dbReference type="ARBA" id="ARBA00022833"/>
    </source>
</evidence>
<evidence type="ECO:0000256" key="1">
    <source>
        <dbReference type="ARBA" id="ARBA00022771"/>
    </source>
</evidence>
<reference evidence="5 6" key="1">
    <citation type="submission" date="2023-01" db="EMBL/GenBank/DDBJ databases">
        <authorList>
            <person name="Whitehead M."/>
        </authorList>
    </citation>
    <scope>NUCLEOTIDE SEQUENCE [LARGE SCALE GENOMIC DNA]</scope>
</reference>
<organism evidence="5 6">
    <name type="scientific">Macrosiphum euphorbiae</name>
    <name type="common">potato aphid</name>
    <dbReference type="NCBI Taxonomy" id="13131"/>
    <lineage>
        <taxon>Eukaryota</taxon>
        <taxon>Metazoa</taxon>
        <taxon>Ecdysozoa</taxon>
        <taxon>Arthropoda</taxon>
        <taxon>Hexapoda</taxon>
        <taxon>Insecta</taxon>
        <taxon>Pterygota</taxon>
        <taxon>Neoptera</taxon>
        <taxon>Paraneoptera</taxon>
        <taxon>Hemiptera</taxon>
        <taxon>Sternorrhyncha</taxon>
        <taxon>Aphidomorpha</taxon>
        <taxon>Aphidoidea</taxon>
        <taxon>Aphididae</taxon>
        <taxon>Macrosiphini</taxon>
        <taxon>Macrosiphum</taxon>
    </lineage>
</organism>
<evidence type="ECO:0000256" key="3">
    <source>
        <dbReference type="PROSITE-ProRule" id="PRU00175"/>
    </source>
</evidence>
<dbReference type="Gene3D" id="3.30.40.10">
    <property type="entry name" value="Zinc/RING finger domain, C3HC4 (zinc finger)"/>
    <property type="match status" value="1"/>
</dbReference>
<keyword evidence="6" id="KW-1185">Reference proteome</keyword>
<keyword evidence="1 3" id="KW-0479">Metal-binding</keyword>
<dbReference type="Proteomes" id="UP001160148">
    <property type="component" value="Unassembled WGS sequence"/>
</dbReference>
<evidence type="ECO:0000313" key="6">
    <source>
        <dbReference type="Proteomes" id="UP001160148"/>
    </source>
</evidence>
<feature type="domain" description="RING-type" evidence="4">
    <location>
        <begin position="544"/>
        <end position="588"/>
    </location>
</feature>
<proteinExistence type="predicted"/>
<gene>
    <name evidence="5" type="ORF">MEUPH1_LOCUS2573</name>
</gene>
<keyword evidence="1 3" id="KW-0863">Zinc-finger</keyword>
<dbReference type="PANTHER" id="PTHR47160">
    <property type="entry name" value="PUTATIVE-RELATED"/>
    <property type="match status" value="1"/>
</dbReference>
<dbReference type="Pfam" id="PF13920">
    <property type="entry name" value="zf-C3HC4_3"/>
    <property type="match status" value="1"/>
</dbReference>
<keyword evidence="2" id="KW-0862">Zinc</keyword>
<dbReference type="PROSITE" id="PS50089">
    <property type="entry name" value="ZF_RING_2"/>
    <property type="match status" value="1"/>
</dbReference>
<comment type="caution">
    <text evidence="5">The sequence shown here is derived from an EMBL/GenBank/DDBJ whole genome shotgun (WGS) entry which is preliminary data.</text>
</comment>
<dbReference type="GO" id="GO:0008270">
    <property type="term" value="F:zinc ion binding"/>
    <property type="evidence" value="ECO:0007669"/>
    <property type="project" value="UniProtKB-KW"/>
</dbReference>
<name>A0AAV0VPS2_9HEMI</name>
<dbReference type="EMBL" id="CARXXK010000001">
    <property type="protein sequence ID" value="CAI6345575.1"/>
    <property type="molecule type" value="Genomic_DNA"/>
</dbReference>
<accession>A0AAV0VPS2</accession>
<sequence>MDPNDGYKYNNNGSRNGITYFKCIKARTHFCNGSIKRLENGTFVTVKPHRGHGREPGINNQGLISNFRAVLKHRAATENIPLKSIYDEESRRHVVAAGLYPWSTAESIMRFTRRSTMPRLPNSLSDLATLFENEQLNRFGCCDAPFFRGCVHDVDGRSNVIFACTNLIQHVLRNAVTEIHADATFKVVPVNMGYQLLTIHCMIQNYSIPIVYVLMESKSRNSYDCVIRFIRNNLLPNLAPETIISDYETALRDALISAFPESRAVGCFFHHNQAVWRKMKNLGYLHHVNNNDNALKALRLLLSLPLLPARDINSGFLLIRAFCRNHGVHLERLLTYYERYWIRNVGPQIVSVHGLPRRTNNNIESFHNALRIKFSVTHPSLWVFLGHLTHLNQNYHIIEQQLFNNLRPTRHLRTKFLANSRRIKNSTEQYDLGLISIWQFLQQCSYVSAAYEQRQRNWEIMNADEPANVPIEADPLPNNVPNAVDPQPIVQIENPLPNRNIIREILMELDQEEQGLQLNDIPDSPPDSPNAPQMQDGIGNGNVCMICTTISINQTAEQYIVIPCGHAWVCSTCVRQLEVPNTVCPMCRTRNISFQRIYFTY</sequence>
<protein>
    <recommendedName>
        <fullName evidence="4">RING-type domain-containing protein</fullName>
    </recommendedName>
</protein>
<evidence type="ECO:0000313" key="5">
    <source>
        <dbReference type="EMBL" id="CAI6345575.1"/>
    </source>
</evidence>